<dbReference type="EMBL" id="CP062983">
    <property type="protein sequence ID" value="QPC84263.1"/>
    <property type="molecule type" value="Genomic_DNA"/>
</dbReference>
<evidence type="ECO:0000313" key="6">
    <source>
        <dbReference type="Proteomes" id="UP000594468"/>
    </source>
</evidence>
<dbReference type="PROSITE" id="PS50977">
    <property type="entry name" value="HTH_TETR_2"/>
    <property type="match status" value="1"/>
</dbReference>
<accession>A0A7S8ECK6</accession>
<dbReference type="InterPro" id="IPR009057">
    <property type="entry name" value="Homeodomain-like_sf"/>
</dbReference>
<name>A0A7S8ECK6_9CHLR</name>
<dbReference type="Gene3D" id="1.10.357.10">
    <property type="entry name" value="Tetracycline Repressor, domain 2"/>
    <property type="match status" value="1"/>
</dbReference>
<feature type="transmembrane region" description="Helical" evidence="3">
    <location>
        <begin position="144"/>
        <end position="166"/>
    </location>
</feature>
<sequence length="225" mass="25040">MMTRGEQTRERILQAALGHFAAQSYAQTTMREIATTAGCSLGLVYHYYDSKEAVALAHYEALNAAMLQQMAQLPFQTLAERYVTILKASIARCAPQRSAIAALFASSLEEGQSPLAERLSAMRREMTHHFQAMVEGATDRPRDALIGSLGTMLATGHVLVMLFWLYDQTPQQRATYKLIDFIEDALKMLRPLLLMPIIGKAITKMATVLAEGFMIPEKRDDTPIT</sequence>
<dbReference type="AlphaFoldDB" id="A0A7S8ECK6"/>
<dbReference type="PANTHER" id="PTHR30055">
    <property type="entry name" value="HTH-TYPE TRANSCRIPTIONAL REGULATOR RUTR"/>
    <property type="match status" value="1"/>
</dbReference>
<keyword evidence="3" id="KW-0472">Membrane</keyword>
<dbReference type="GO" id="GO:0000976">
    <property type="term" value="F:transcription cis-regulatory region binding"/>
    <property type="evidence" value="ECO:0007669"/>
    <property type="project" value="TreeGrafter"/>
</dbReference>
<dbReference type="InterPro" id="IPR050109">
    <property type="entry name" value="HTH-type_TetR-like_transc_reg"/>
</dbReference>
<keyword evidence="3" id="KW-0812">Transmembrane</keyword>
<evidence type="ECO:0000313" key="5">
    <source>
        <dbReference type="EMBL" id="QPC84263.1"/>
    </source>
</evidence>
<dbReference type="SUPFAM" id="SSF48498">
    <property type="entry name" value="Tetracyclin repressor-like, C-terminal domain"/>
    <property type="match status" value="1"/>
</dbReference>
<keyword evidence="6" id="KW-1185">Reference proteome</keyword>
<dbReference type="Pfam" id="PF00440">
    <property type="entry name" value="TetR_N"/>
    <property type="match status" value="1"/>
</dbReference>
<dbReference type="PRINTS" id="PR00455">
    <property type="entry name" value="HTHTETR"/>
</dbReference>
<organism evidence="5 6">
    <name type="scientific">Phototrophicus methaneseepsis</name>
    <dbReference type="NCBI Taxonomy" id="2710758"/>
    <lineage>
        <taxon>Bacteria</taxon>
        <taxon>Bacillati</taxon>
        <taxon>Chloroflexota</taxon>
        <taxon>Candidatus Thermofontia</taxon>
        <taxon>Phototrophicales</taxon>
        <taxon>Phototrophicaceae</taxon>
        <taxon>Phototrophicus</taxon>
    </lineage>
</organism>
<evidence type="ECO:0000256" key="1">
    <source>
        <dbReference type="ARBA" id="ARBA00023125"/>
    </source>
</evidence>
<keyword evidence="1 2" id="KW-0238">DNA-binding</keyword>
<reference evidence="5 6" key="1">
    <citation type="submission" date="2020-02" db="EMBL/GenBank/DDBJ databases">
        <authorList>
            <person name="Zheng R.K."/>
            <person name="Sun C.M."/>
        </authorList>
    </citation>
    <scope>NUCLEOTIDE SEQUENCE [LARGE SCALE GENOMIC DNA]</scope>
    <source>
        <strain evidence="6">rifampicinis</strain>
    </source>
</reference>
<feature type="domain" description="HTH tetR-type" evidence="4">
    <location>
        <begin position="6"/>
        <end position="66"/>
    </location>
</feature>
<dbReference type="Proteomes" id="UP000594468">
    <property type="component" value="Chromosome"/>
</dbReference>
<dbReference type="InterPro" id="IPR001647">
    <property type="entry name" value="HTH_TetR"/>
</dbReference>
<protein>
    <submittedName>
        <fullName evidence="5">TetR/AcrR family transcriptional regulator</fullName>
    </submittedName>
</protein>
<dbReference type="GO" id="GO:0003700">
    <property type="term" value="F:DNA-binding transcription factor activity"/>
    <property type="evidence" value="ECO:0007669"/>
    <property type="project" value="TreeGrafter"/>
</dbReference>
<dbReference type="PANTHER" id="PTHR30055:SF226">
    <property type="entry name" value="HTH-TYPE TRANSCRIPTIONAL REGULATOR PKSA"/>
    <property type="match status" value="1"/>
</dbReference>
<keyword evidence="3" id="KW-1133">Transmembrane helix</keyword>
<proteinExistence type="predicted"/>
<gene>
    <name evidence="5" type="ORF">G4Y79_07780</name>
</gene>
<dbReference type="SUPFAM" id="SSF46689">
    <property type="entry name" value="Homeodomain-like"/>
    <property type="match status" value="1"/>
</dbReference>
<feature type="DNA-binding region" description="H-T-H motif" evidence="2">
    <location>
        <begin position="29"/>
        <end position="48"/>
    </location>
</feature>
<dbReference type="InterPro" id="IPR036271">
    <property type="entry name" value="Tet_transcr_reg_TetR-rel_C_sf"/>
</dbReference>
<evidence type="ECO:0000256" key="2">
    <source>
        <dbReference type="PROSITE-ProRule" id="PRU00335"/>
    </source>
</evidence>
<evidence type="ECO:0000256" key="3">
    <source>
        <dbReference type="SAM" id="Phobius"/>
    </source>
</evidence>
<dbReference type="RefSeq" id="WP_195172326.1">
    <property type="nucleotide sequence ID" value="NZ_CP062983.1"/>
</dbReference>
<dbReference type="KEGG" id="pmet:G4Y79_07780"/>
<evidence type="ECO:0000259" key="4">
    <source>
        <dbReference type="PROSITE" id="PS50977"/>
    </source>
</evidence>